<sequence length="269" mass="28173">MDDPSPTRILTRILILGGSTEASALAIVLAGDERFDVVLSLAGATRSPRPQPVPVRRGGFGGASGLAEFLRAEAVDLLIDATHPFAARMSGHAVEAAALAGLPLLRIERPAWVAGEGDRWTPVPDMESAARALGGALGGASGETPRRVLLTVGQKELAPFCDTPWHRYVIRSIDPPDPASLPPHATFLPGAGPFTVEAERRLLREHAIEVIVTKNSGGLATVAKLEAARELGLPVVMVSRPALPPAETATDSSGALCWVLARHEALRGA</sequence>
<dbReference type="PANTHER" id="PTHR36925">
    <property type="entry name" value="COBALT-PRECORRIN-6A REDUCTASE"/>
    <property type="match status" value="1"/>
</dbReference>
<gene>
    <name evidence="4" type="ORF">RGI145_06830</name>
</gene>
<dbReference type="Proteomes" id="UP000185494">
    <property type="component" value="Chromosome 1"/>
</dbReference>
<keyword evidence="2" id="KW-0169">Cobalamin biosynthesis</keyword>
<dbReference type="KEGG" id="rgi:RGI145_06830"/>
<proteinExistence type="predicted"/>
<evidence type="ECO:0000256" key="2">
    <source>
        <dbReference type="ARBA" id="ARBA00022573"/>
    </source>
</evidence>
<dbReference type="GO" id="GO:0009236">
    <property type="term" value="P:cobalamin biosynthetic process"/>
    <property type="evidence" value="ECO:0007669"/>
    <property type="project" value="UniProtKB-UniPathway"/>
</dbReference>
<dbReference type="NCBIfam" id="NF005968">
    <property type="entry name" value="PRK08057.1-2"/>
    <property type="match status" value="1"/>
</dbReference>
<accession>A0A1L7ADQ6</accession>
<evidence type="ECO:0000256" key="3">
    <source>
        <dbReference type="ARBA" id="ARBA00023002"/>
    </source>
</evidence>
<organism evidence="4 5">
    <name type="scientific">Roseomonas gilardii</name>
    <dbReference type="NCBI Taxonomy" id="257708"/>
    <lineage>
        <taxon>Bacteria</taxon>
        <taxon>Pseudomonadati</taxon>
        <taxon>Pseudomonadota</taxon>
        <taxon>Alphaproteobacteria</taxon>
        <taxon>Acetobacterales</taxon>
        <taxon>Roseomonadaceae</taxon>
        <taxon>Roseomonas</taxon>
    </lineage>
</organism>
<dbReference type="AlphaFoldDB" id="A0A1L7ADQ6"/>
<evidence type="ECO:0000313" key="4">
    <source>
        <dbReference type="EMBL" id="APT56860.1"/>
    </source>
</evidence>
<evidence type="ECO:0000313" key="5">
    <source>
        <dbReference type="Proteomes" id="UP000185494"/>
    </source>
</evidence>
<keyword evidence="3" id="KW-0560">Oxidoreductase</keyword>
<dbReference type="PROSITE" id="PS51014">
    <property type="entry name" value="COBK_CBIJ"/>
    <property type="match status" value="1"/>
</dbReference>
<name>A0A1L7ADQ6_9PROT</name>
<dbReference type="NCBIfam" id="TIGR00715">
    <property type="entry name" value="precor6x_red"/>
    <property type="match status" value="1"/>
</dbReference>
<dbReference type="EMBL" id="CP015583">
    <property type="protein sequence ID" value="APT56860.1"/>
    <property type="molecule type" value="Genomic_DNA"/>
</dbReference>
<dbReference type="Pfam" id="PF02571">
    <property type="entry name" value="CbiJ"/>
    <property type="match status" value="1"/>
</dbReference>
<evidence type="ECO:0000256" key="1">
    <source>
        <dbReference type="ARBA" id="ARBA00004953"/>
    </source>
</evidence>
<dbReference type="GO" id="GO:0016994">
    <property type="term" value="F:precorrin-6A reductase activity"/>
    <property type="evidence" value="ECO:0007669"/>
    <property type="project" value="InterPro"/>
</dbReference>
<protein>
    <submittedName>
        <fullName evidence="4">Cobalt-precorrin-6A reductase</fullName>
    </submittedName>
</protein>
<dbReference type="InterPro" id="IPR003723">
    <property type="entry name" value="Precorrin-6x_reduct"/>
</dbReference>
<dbReference type="PANTHER" id="PTHR36925:SF1">
    <property type="entry name" value="COBALT-PRECORRIN-6A REDUCTASE"/>
    <property type="match status" value="1"/>
</dbReference>
<comment type="pathway">
    <text evidence="1">Cofactor biosynthesis; adenosylcobalamin biosynthesis.</text>
</comment>
<dbReference type="eggNOG" id="COG2099">
    <property type="taxonomic scope" value="Bacteria"/>
</dbReference>
<reference evidence="4 5" key="1">
    <citation type="submission" date="2016-05" db="EMBL/GenBank/DDBJ databases">
        <title>Complete Genome and Methylome Analysis of Psychrotrophic Bacterial Isolates from Antarctic Lake Untersee.</title>
        <authorList>
            <person name="Fomenkov A."/>
            <person name="Akimov V.N."/>
            <person name="Vasilyeva L.V."/>
            <person name="Andersen D."/>
            <person name="Vincze T."/>
            <person name="Roberts R.J."/>
        </authorList>
    </citation>
    <scope>NUCLEOTIDE SEQUENCE [LARGE SCALE GENOMIC DNA]</scope>
    <source>
        <strain evidence="4 5">U14-5</strain>
    </source>
</reference>
<dbReference type="UniPathway" id="UPA00148"/>
<dbReference type="STRING" id="257708.RGI145_06830"/>